<evidence type="ECO:0000259" key="4">
    <source>
        <dbReference type="PROSITE" id="PS51767"/>
    </source>
</evidence>
<evidence type="ECO:0000256" key="3">
    <source>
        <dbReference type="SAM" id="Phobius"/>
    </source>
</evidence>
<gene>
    <name evidence="5" type="ORF">NYM_LOCUS19233</name>
</gene>
<dbReference type="PANTHER" id="PTHR47967">
    <property type="entry name" value="OS07G0603500 PROTEIN-RELATED"/>
    <property type="match status" value="1"/>
</dbReference>
<keyword evidence="3" id="KW-0812">Transmembrane</keyword>
<sequence>MVPAPSRFQKLSLVAFIMMALLIPPCLKFLALLASCGPLSLVNQIGSSIDKKFAYCLPANSNENNSIRQPKFGIVAEFSGQEEVQKTLMAPGVPPGTYYVLNLIDISIGNNRLNIQFGGAQTTALLGDARSIIIDSGTTLTYLAKNVYDQVANVVANVINHERFYPPKQDFLWYHVENNGDPYDGLPEMTFHFANADWKLPPSNIFRMVESVIACLAIKDGEVPIFGNVVQPNMHVKYDLGKRLLSLAPAKCTQG</sequence>
<dbReference type="PROSITE" id="PS00141">
    <property type="entry name" value="ASP_PROTEASE"/>
    <property type="match status" value="1"/>
</dbReference>
<feature type="transmembrane region" description="Helical" evidence="3">
    <location>
        <begin position="12"/>
        <end position="34"/>
    </location>
</feature>
<dbReference type="PANTHER" id="PTHR47967:SF128">
    <property type="entry name" value="ASPARTIC PROTEINASE CDR1-LIKE"/>
    <property type="match status" value="1"/>
</dbReference>
<dbReference type="InterPro" id="IPR033121">
    <property type="entry name" value="PEPTIDASE_A1"/>
</dbReference>
<keyword evidence="3" id="KW-0472">Membrane</keyword>
<evidence type="ECO:0000256" key="1">
    <source>
        <dbReference type="ARBA" id="ARBA00022670"/>
    </source>
</evidence>
<reference evidence="5" key="1">
    <citation type="submission" date="2019-09" db="EMBL/GenBank/DDBJ databases">
        <authorList>
            <person name="Zhang L."/>
        </authorList>
    </citation>
    <scope>NUCLEOTIDE SEQUENCE</scope>
</reference>
<dbReference type="InterPro" id="IPR032799">
    <property type="entry name" value="TAXi_C"/>
</dbReference>
<keyword evidence="2" id="KW-0378">Hydrolase</keyword>
<dbReference type="EMBL" id="LR721783">
    <property type="protein sequence ID" value="VVW39352.1"/>
    <property type="molecule type" value="Genomic_DNA"/>
</dbReference>
<keyword evidence="1" id="KW-0645">Protease</keyword>
<name>A0A5K1DKA7_9MAGN</name>
<dbReference type="Gramene" id="NC5G0060300.1">
    <property type="protein sequence ID" value="NC5G0060300.1:cds"/>
    <property type="gene ID" value="NC5G0060300"/>
</dbReference>
<dbReference type="AlphaFoldDB" id="A0A5K1DKA7"/>
<dbReference type="InterPro" id="IPR021109">
    <property type="entry name" value="Peptidase_aspartic_dom_sf"/>
</dbReference>
<dbReference type="GO" id="GO:0005576">
    <property type="term" value="C:extracellular region"/>
    <property type="evidence" value="ECO:0007669"/>
    <property type="project" value="TreeGrafter"/>
</dbReference>
<feature type="domain" description="Peptidase A1" evidence="4">
    <location>
        <begin position="1"/>
        <end position="248"/>
    </location>
</feature>
<dbReference type="SUPFAM" id="SSF50630">
    <property type="entry name" value="Acid proteases"/>
    <property type="match status" value="1"/>
</dbReference>
<accession>A0A5K1DKA7</accession>
<organism evidence="5">
    <name type="scientific">Nymphaea colorata</name>
    <name type="common">pocket water lily</name>
    <dbReference type="NCBI Taxonomy" id="210225"/>
    <lineage>
        <taxon>Eukaryota</taxon>
        <taxon>Viridiplantae</taxon>
        <taxon>Streptophyta</taxon>
        <taxon>Embryophyta</taxon>
        <taxon>Tracheophyta</taxon>
        <taxon>Spermatophyta</taxon>
        <taxon>Magnoliopsida</taxon>
        <taxon>Nymphaeales</taxon>
        <taxon>Nymphaeaceae</taxon>
        <taxon>Nymphaea</taxon>
    </lineage>
</organism>
<proteinExistence type="predicted"/>
<dbReference type="InterPro" id="IPR051708">
    <property type="entry name" value="Plant_Aspart_Prot_A1"/>
</dbReference>
<dbReference type="GO" id="GO:0006508">
    <property type="term" value="P:proteolysis"/>
    <property type="evidence" value="ECO:0007669"/>
    <property type="project" value="UniProtKB-KW"/>
</dbReference>
<dbReference type="Pfam" id="PF14541">
    <property type="entry name" value="TAXi_C"/>
    <property type="match status" value="1"/>
</dbReference>
<dbReference type="Gene3D" id="2.40.70.10">
    <property type="entry name" value="Acid Proteases"/>
    <property type="match status" value="1"/>
</dbReference>
<dbReference type="PROSITE" id="PS51767">
    <property type="entry name" value="PEPTIDASE_A1"/>
    <property type="match status" value="1"/>
</dbReference>
<evidence type="ECO:0000313" key="5">
    <source>
        <dbReference type="EMBL" id="VVW39352.1"/>
    </source>
</evidence>
<keyword evidence="3" id="KW-1133">Transmembrane helix</keyword>
<evidence type="ECO:0000256" key="2">
    <source>
        <dbReference type="ARBA" id="ARBA00022801"/>
    </source>
</evidence>
<dbReference type="GO" id="GO:0004190">
    <property type="term" value="F:aspartic-type endopeptidase activity"/>
    <property type="evidence" value="ECO:0007669"/>
    <property type="project" value="InterPro"/>
</dbReference>
<dbReference type="InterPro" id="IPR001969">
    <property type="entry name" value="Aspartic_peptidase_AS"/>
</dbReference>
<protein>
    <recommendedName>
        <fullName evidence="4">Peptidase A1 domain-containing protein</fullName>
    </recommendedName>
</protein>